<dbReference type="AlphaFoldDB" id="A0A067N4D1"/>
<dbReference type="SUPFAM" id="SSF52047">
    <property type="entry name" value="RNI-like"/>
    <property type="match status" value="1"/>
</dbReference>
<dbReference type="HOGENOM" id="CLU_987380_0_0_1"/>
<dbReference type="Proteomes" id="UP000027073">
    <property type="component" value="Unassembled WGS sequence"/>
</dbReference>
<dbReference type="InParanoid" id="A0A067N4D1"/>
<evidence type="ECO:0000259" key="1">
    <source>
        <dbReference type="Pfam" id="PF12937"/>
    </source>
</evidence>
<dbReference type="OrthoDB" id="2745898at2759"/>
<gene>
    <name evidence="2" type="ORF">PLEOSDRAFT_1087355</name>
</gene>
<organism evidence="2 3">
    <name type="scientific">Pleurotus ostreatus (strain PC15)</name>
    <name type="common">Oyster mushroom</name>
    <dbReference type="NCBI Taxonomy" id="1137138"/>
    <lineage>
        <taxon>Eukaryota</taxon>
        <taxon>Fungi</taxon>
        <taxon>Dikarya</taxon>
        <taxon>Basidiomycota</taxon>
        <taxon>Agaricomycotina</taxon>
        <taxon>Agaricomycetes</taxon>
        <taxon>Agaricomycetidae</taxon>
        <taxon>Agaricales</taxon>
        <taxon>Pleurotineae</taxon>
        <taxon>Pleurotaceae</taxon>
        <taxon>Pleurotus</taxon>
    </lineage>
</organism>
<evidence type="ECO:0000313" key="3">
    <source>
        <dbReference type="Proteomes" id="UP000027073"/>
    </source>
</evidence>
<proteinExistence type="predicted"/>
<dbReference type="EMBL" id="KL198014">
    <property type="protein sequence ID" value="KDQ22848.1"/>
    <property type="molecule type" value="Genomic_DNA"/>
</dbReference>
<reference evidence="3" key="1">
    <citation type="journal article" date="2014" name="Proc. Natl. Acad. Sci. U.S.A.">
        <title>Extensive sampling of basidiomycete genomes demonstrates inadequacy of the white-rot/brown-rot paradigm for wood decay fungi.</title>
        <authorList>
            <person name="Riley R."/>
            <person name="Salamov A.A."/>
            <person name="Brown D.W."/>
            <person name="Nagy L.G."/>
            <person name="Floudas D."/>
            <person name="Held B.W."/>
            <person name="Levasseur A."/>
            <person name="Lombard V."/>
            <person name="Morin E."/>
            <person name="Otillar R."/>
            <person name="Lindquist E.A."/>
            <person name="Sun H."/>
            <person name="LaButti K.M."/>
            <person name="Schmutz J."/>
            <person name="Jabbour D."/>
            <person name="Luo H."/>
            <person name="Baker S.E."/>
            <person name="Pisabarro A.G."/>
            <person name="Walton J.D."/>
            <person name="Blanchette R.A."/>
            <person name="Henrissat B."/>
            <person name="Martin F."/>
            <person name="Cullen D."/>
            <person name="Hibbett D.S."/>
            <person name="Grigoriev I.V."/>
        </authorList>
    </citation>
    <scope>NUCLEOTIDE SEQUENCE [LARGE SCALE GENOMIC DNA]</scope>
    <source>
        <strain evidence="3">PC15</strain>
    </source>
</reference>
<dbReference type="InterPro" id="IPR001810">
    <property type="entry name" value="F-box_dom"/>
</dbReference>
<dbReference type="InterPro" id="IPR036047">
    <property type="entry name" value="F-box-like_dom_sf"/>
</dbReference>
<feature type="domain" description="F-box" evidence="1">
    <location>
        <begin position="4"/>
        <end position="49"/>
    </location>
</feature>
<accession>A0A067N4D1</accession>
<name>A0A067N4D1_PLEO1</name>
<evidence type="ECO:0000313" key="2">
    <source>
        <dbReference type="EMBL" id="KDQ22848.1"/>
    </source>
</evidence>
<dbReference type="VEuPathDB" id="FungiDB:PLEOSDRAFT_1087355"/>
<sequence length="282" mass="32454">MVVPELPVEIVSQILKQLRDDQYTLEKCSRVSRSFRALCLPFLFHHLCIPNADAYRHAFRLLVLESPHIGRYVKQIALDSRGLQTMVLGTENIRWLDADKFLMFLNALPALEVLRCDMDFYTGILASVLPNSSITTLHLSDIRRNSSLDFVNLLMEILKAGSQTIRSLTLQSIYVPDEIYYYASMARMLTAPGVLRALEDMTLIQCTNLPFFHYNIQMPNIKTLELIDTEWTFQDSTKVFGSLTLKSSFSNSRRLEYSMSKEDRFHGHALVQAGIYDSYLMY</sequence>
<dbReference type="SUPFAM" id="SSF81383">
    <property type="entry name" value="F-box domain"/>
    <property type="match status" value="1"/>
</dbReference>
<dbReference type="Pfam" id="PF12937">
    <property type="entry name" value="F-box-like"/>
    <property type="match status" value="1"/>
</dbReference>
<protein>
    <recommendedName>
        <fullName evidence="1">F-box domain-containing protein</fullName>
    </recommendedName>
</protein>